<feature type="transmembrane region" description="Helical" evidence="7">
    <location>
        <begin position="361"/>
        <end position="381"/>
    </location>
</feature>
<feature type="transmembrane region" description="Helical" evidence="7">
    <location>
        <begin position="157"/>
        <end position="174"/>
    </location>
</feature>
<dbReference type="InterPro" id="IPR036259">
    <property type="entry name" value="MFS_trans_sf"/>
</dbReference>
<keyword evidence="5 7" id="KW-1133">Transmembrane helix</keyword>
<proteinExistence type="predicted"/>
<evidence type="ECO:0000256" key="2">
    <source>
        <dbReference type="ARBA" id="ARBA00022448"/>
    </source>
</evidence>
<dbReference type="InterPro" id="IPR050171">
    <property type="entry name" value="MFS_Transporters"/>
</dbReference>
<evidence type="ECO:0000256" key="4">
    <source>
        <dbReference type="ARBA" id="ARBA00022692"/>
    </source>
</evidence>
<feature type="transmembrane region" description="Helical" evidence="7">
    <location>
        <begin position="129"/>
        <end position="151"/>
    </location>
</feature>
<dbReference type="InterPro" id="IPR020846">
    <property type="entry name" value="MFS_dom"/>
</dbReference>
<comment type="subcellular location">
    <subcellularLocation>
        <location evidence="1">Cell membrane</location>
        <topology evidence="1">Multi-pass membrane protein</topology>
    </subcellularLocation>
</comment>
<name>A0ABR8RQI3_9CELL</name>
<keyword evidence="2" id="KW-0813">Transport</keyword>
<feature type="transmembrane region" description="Helical" evidence="7">
    <location>
        <begin position="245"/>
        <end position="265"/>
    </location>
</feature>
<dbReference type="EMBL" id="JACSQQ010000008">
    <property type="protein sequence ID" value="MBD7950040.1"/>
    <property type="molecule type" value="Genomic_DNA"/>
</dbReference>
<keyword evidence="6 7" id="KW-0472">Membrane</keyword>
<evidence type="ECO:0000256" key="1">
    <source>
        <dbReference type="ARBA" id="ARBA00004651"/>
    </source>
</evidence>
<sequence>MAWTVHVPAGVWGVAQGAAAPVVALAAREHGASLGVAGLVVALAALGQLVGDLPAGRLVSRFGERRSIVGASVLAVGGVALCLVSWSVVSLAVGVFLAGLSQAVWGLARQTYLAEAVPFARRARVMSSVAAMMRVGFFVGPILGAAAILAVGTRGGFAVQLVAVCVTAVLMGRVPDVGRSPRARAAPGDVAARKAGLWRVLVEHRRLLRTLGLGAALMGLSRTARTVLLPLWADLLGVDAATTSLVFGASAALDVLVSIPAGYLMDRFGRRALAVPSLAVLAAGYLTLPWAGGVASLAVVALVLGFGNGLSNGVIMTLGADVAPPAQRAEFFGAWRLLHDAGAFAGPLVVAGTALVAPLGVAALVVGATSVAGGAVFWRYVPVWAPWPRPVPVAVAVEPAAPAGVASETVPR</sequence>
<dbReference type="Proteomes" id="UP000641803">
    <property type="component" value="Unassembled WGS sequence"/>
</dbReference>
<dbReference type="PROSITE" id="PS00216">
    <property type="entry name" value="SUGAR_TRANSPORT_1"/>
    <property type="match status" value="1"/>
</dbReference>
<keyword evidence="3" id="KW-1003">Cell membrane</keyword>
<dbReference type="Pfam" id="PF07690">
    <property type="entry name" value="MFS_1"/>
    <property type="match status" value="2"/>
</dbReference>
<evidence type="ECO:0000256" key="6">
    <source>
        <dbReference type="ARBA" id="ARBA00023136"/>
    </source>
</evidence>
<dbReference type="Gene3D" id="1.20.1250.20">
    <property type="entry name" value="MFS general substrate transporter like domains"/>
    <property type="match status" value="2"/>
</dbReference>
<dbReference type="SUPFAM" id="SSF103473">
    <property type="entry name" value="MFS general substrate transporter"/>
    <property type="match status" value="1"/>
</dbReference>
<comment type="caution">
    <text evidence="9">The sequence shown here is derived from an EMBL/GenBank/DDBJ whole genome shotgun (WGS) entry which is preliminary data.</text>
</comment>
<keyword evidence="10" id="KW-1185">Reference proteome</keyword>
<dbReference type="CDD" id="cd17325">
    <property type="entry name" value="MFS_MdtG_SLC18_like"/>
    <property type="match status" value="1"/>
</dbReference>
<reference evidence="9 10" key="1">
    <citation type="submission" date="2020-08" db="EMBL/GenBank/DDBJ databases">
        <title>A Genomic Blueprint of the Chicken Gut Microbiome.</title>
        <authorList>
            <person name="Gilroy R."/>
            <person name="Ravi A."/>
            <person name="Getino M."/>
            <person name="Pursley I."/>
            <person name="Horton D.L."/>
            <person name="Alikhan N.-F."/>
            <person name="Baker D."/>
            <person name="Gharbi K."/>
            <person name="Hall N."/>
            <person name="Watson M."/>
            <person name="Adriaenssens E.M."/>
            <person name="Foster-Nyarko E."/>
            <person name="Jarju S."/>
            <person name="Secka A."/>
            <person name="Antonio M."/>
            <person name="Oren A."/>
            <person name="Chaudhuri R."/>
            <person name="La Ragione R.M."/>
            <person name="Hildebrand F."/>
            <person name="Pallen M.J."/>
        </authorList>
    </citation>
    <scope>NUCLEOTIDE SEQUENCE [LARGE SCALE GENOMIC DNA]</scope>
    <source>
        <strain evidence="9 10">Sa4CUA1</strain>
    </source>
</reference>
<evidence type="ECO:0000313" key="10">
    <source>
        <dbReference type="Proteomes" id="UP000641803"/>
    </source>
</evidence>
<dbReference type="PANTHER" id="PTHR23517:SF3">
    <property type="entry name" value="INTEGRAL MEMBRANE TRANSPORT PROTEIN"/>
    <property type="match status" value="1"/>
</dbReference>
<feature type="transmembrane region" description="Helical" evidence="7">
    <location>
        <begin position="337"/>
        <end position="355"/>
    </location>
</feature>
<gene>
    <name evidence="9" type="ORF">H9652_06450</name>
</gene>
<dbReference type="PROSITE" id="PS50850">
    <property type="entry name" value="MFS"/>
    <property type="match status" value="1"/>
</dbReference>
<dbReference type="InterPro" id="IPR011701">
    <property type="entry name" value="MFS"/>
</dbReference>
<organism evidence="9 10">
    <name type="scientific">Oerskovia rustica</name>
    <dbReference type="NCBI Taxonomy" id="2762237"/>
    <lineage>
        <taxon>Bacteria</taxon>
        <taxon>Bacillati</taxon>
        <taxon>Actinomycetota</taxon>
        <taxon>Actinomycetes</taxon>
        <taxon>Micrococcales</taxon>
        <taxon>Cellulomonadaceae</taxon>
        <taxon>Oerskovia</taxon>
    </lineage>
</organism>
<feature type="transmembrane region" description="Helical" evidence="7">
    <location>
        <begin position="211"/>
        <end position="233"/>
    </location>
</feature>
<feature type="transmembrane region" description="Helical" evidence="7">
    <location>
        <begin position="297"/>
        <end position="316"/>
    </location>
</feature>
<feature type="transmembrane region" description="Helical" evidence="7">
    <location>
        <begin position="272"/>
        <end position="291"/>
    </location>
</feature>
<evidence type="ECO:0000259" key="8">
    <source>
        <dbReference type="PROSITE" id="PS50850"/>
    </source>
</evidence>
<evidence type="ECO:0000256" key="3">
    <source>
        <dbReference type="ARBA" id="ARBA00022475"/>
    </source>
</evidence>
<accession>A0ABR8RQI3</accession>
<evidence type="ECO:0000313" key="9">
    <source>
        <dbReference type="EMBL" id="MBD7950040.1"/>
    </source>
</evidence>
<keyword evidence="4 7" id="KW-0812">Transmembrane</keyword>
<protein>
    <submittedName>
        <fullName evidence="9">MFS transporter</fullName>
    </submittedName>
</protein>
<feature type="transmembrane region" description="Helical" evidence="7">
    <location>
        <begin position="36"/>
        <end position="55"/>
    </location>
</feature>
<feature type="domain" description="Major facilitator superfamily (MFS) profile" evidence="8">
    <location>
        <begin position="1"/>
        <end position="385"/>
    </location>
</feature>
<dbReference type="PANTHER" id="PTHR23517">
    <property type="entry name" value="RESISTANCE PROTEIN MDTM, PUTATIVE-RELATED-RELATED"/>
    <property type="match status" value="1"/>
</dbReference>
<evidence type="ECO:0000256" key="7">
    <source>
        <dbReference type="SAM" id="Phobius"/>
    </source>
</evidence>
<evidence type="ECO:0000256" key="5">
    <source>
        <dbReference type="ARBA" id="ARBA00022989"/>
    </source>
</evidence>
<dbReference type="InterPro" id="IPR005829">
    <property type="entry name" value="Sugar_transporter_CS"/>
</dbReference>